<sequence>MSTGASSDANEAFFKYTSGRWLYGEKRRLQERYLEFDVSALKRIAAEAVDRETCVRMEKIAEGGYNRIFCLTMEDGFEVIARFPYPSTVPAFYATASEIATLRFLQTIDIPVPHVYAWKSTTSPETNPVGAEFIIMEKLQGEELTKSWPTMTSLQRLEIAQHIVEIERKVFSYAFPRFGSLYLKDDVPGTPSDEVFDGFVVGPTVDQSAWHDERTSMELDRGPWKTAESYLKAIAHIGIESAKHHGQPRYPNLRFTETPPVYPQEHINLLRKYEKVIPSILRQEASRCLPKLRHPDLHPRNILIKPGSTEIVGIIDWQHAYIAPFFLLAGICPMFRRADGAVPTSFKIPTLPDNYSQLSADEKEDADELYRQQMTLLAYLFFTHRDVREHWDAFNSLHSFTRQNVVEQAAAPCLGDVSALRAALITIVDDWKEIAPGDGPCPIEFSDEERELHAKRALETEGLSQFVSTLSAIMGIGRDGWVTHEGFDDAVKEHERLKELWRASAEESETEEVKNEALQWWPFRDAKET</sequence>
<evidence type="ECO:0000313" key="2">
    <source>
        <dbReference type="EMBL" id="KDQ10628.1"/>
    </source>
</evidence>
<dbReference type="InParanoid" id="A0A067M4B7"/>
<dbReference type="PANTHER" id="PTHR36091:SF2">
    <property type="entry name" value="AMINOGLYCOSIDE PHOSPHOTRANSFERASE DOMAIN-CONTAINING PROTEIN"/>
    <property type="match status" value="1"/>
</dbReference>
<protein>
    <recommendedName>
        <fullName evidence="1">Aminoglycoside phosphotransferase domain-containing protein</fullName>
    </recommendedName>
</protein>
<dbReference type="HOGENOM" id="CLU_019189_9_1_1"/>
<dbReference type="AlphaFoldDB" id="A0A067M4B7"/>
<organism evidence="2 3">
    <name type="scientific">Botryobasidium botryosum (strain FD-172 SS1)</name>
    <dbReference type="NCBI Taxonomy" id="930990"/>
    <lineage>
        <taxon>Eukaryota</taxon>
        <taxon>Fungi</taxon>
        <taxon>Dikarya</taxon>
        <taxon>Basidiomycota</taxon>
        <taxon>Agaricomycotina</taxon>
        <taxon>Agaricomycetes</taxon>
        <taxon>Cantharellales</taxon>
        <taxon>Botryobasidiaceae</taxon>
        <taxon>Botryobasidium</taxon>
    </lineage>
</organism>
<dbReference type="SUPFAM" id="SSF56112">
    <property type="entry name" value="Protein kinase-like (PK-like)"/>
    <property type="match status" value="1"/>
</dbReference>
<dbReference type="Proteomes" id="UP000027195">
    <property type="component" value="Unassembled WGS sequence"/>
</dbReference>
<proteinExistence type="predicted"/>
<reference evidence="3" key="1">
    <citation type="journal article" date="2014" name="Proc. Natl. Acad. Sci. U.S.A.">
        <title>Extensive sampling of basidiomycete genomes demonstrates inadequacy of the white-rot/brown-rot paradigm for wood decay fungi.</title>
        <authorList>
            <person name="Riley R."/>
            <person name="Salamov A.A."/>
            <person name="Brown D.W."/>
            <person name="Nagy L.G."/>
            <person name="Floudas D."/>
            <person name="Held B.W."/>
            <person name="Levasseur A."/>
            <person name="Lombard V."/>
            <person name="Morin E."/>
            <person name="Otillar R."/>
            <person name="Lindquist E.A."/>
            <person name="Sun H."/>
            <person name="LaButti K.M."/>
            <person name="Schmutz J."/>
            <person name="Jabbour D."/>
            <person name="Luo H."/>
            <person name="Baker S.E."/>
            <person name="Pisabarro A.G."/>
            <person name="Walton J.D."/>
            <person name="Blanchette R.A."/>
            <person name="Henrissat B."/>
            <person name="Martin F."/>
            <person name="Cullen D."/>
            <person name="Hibbett D.S."/>
            <person name="Grigoriev I.V."/>
        </authorList>
    </citation>
    <scope>NUCLEOTIDE SEQUENCE [LARGE SCALE GENOMIC DNA]</scope>
    <source>
        <strain evidence="3">FD-172 SS1</strain>
    </source>
</reference>
<dbReference type="PANTHER" id="PTHR36091">
    <property type="entry name" value="ALTERED INHERITANCE OF MITOCHONDRIA PROTEIN 9, MITOCHONDRIAL"/>
    <property type="match status" value="1"/>
</dbReference>
<feature type="non-terminal residue" evidence="2">
    <location>
        <position position="1"/>
    </location>
</feature>
<name>A0A067M4B7_BOTB1</name>
<dbReference type="InterPro" id="IPR011009">
    <property type="entry name" value="Kinase-like_dom_sf"/>
</dbReference>
<dbReference type="Gene3D" id="3.30.200.20">
    <property type="entry name" value="Phosphorylase Kinase, domain 1"/>
    <property type="match status" value="1"/>
</dbReference>
<keyword evidence="3" id="KW-1185">Reference proteome</keyword>
<dbReference type="OrthoDB" id="10003767at2759"/>
<evidence type="ECO:0000313" key="3">
    <source>
        <dbReference type="Proteomes" id="UP000027195"/>
    </source>
</evidence>
<gene>
    <name evidence="2" type="ORF">BOTBODRAFT_163507</name>
</gene>
<dbReference type="Gene3D" id="3.90.1200.10">
    <property type="match status" value="1"/>
</dbReference>
<dbReference type="GO" id="GO:0005739">
    <property type="term" value="C:mitochondrion"/>
    <property type="evidence" value="ECO:0007669"/>
    <property type="project" value="TreeGrafter"/>
</dbReference>
<dbReference type="Pfam" id="PF01636">
    <property type="entry name" value="APH"/>
    <property type="match status" value="1"/>
</dbReference>
<evidence type="ECO:0000259" key="1">
    <source>
        <dbReference type="Pfam" id="PF01636"/>
    </source>
</evidence>
<dbReference type="InterPro" id="IPR051035">
    <property type="entry name" value="Mito_inheritance_9"/>
</dbReference>
<dbReference type="InterPro" id="IPR002575">
    <property type="entry name" value="Aminoglycoside_PTrfase"/>
</dbReference>
<feature type="domain" description="Aminoglycoside phosphotransferase" evidence="1">
    <location>
        <begin position="58"/>
        <end position="325"/>
    </location>
</feature>
<accession>A0A067M4B7</accession>
<dbReference type="EMBL" id="KL198065">
    <property type="protein sequence ID" value="KDQ10628.1"/>
    <property type="molecule type" value="Genomic_DNA"/>
</dbReference>
<dbReference type="STRING" id="930990.A0A067M4B7"/>